<name>A0A7R8YNP1_HERIL</name>
<dbReference type="InterPro" id="IPR017920">
    <property type="entry name" value="COMM"/>
</dbReference>
<gene>
    <name evidence="2" type="ORF">HERILL_LOCUS3053</name>
</gene>
<feature type="domain" description="COMM" evidence="1">
    <location>
        <begin position="116"/>
        <end position="184"/>
    </location>
</feature>
<proteinExistence type="predicted"/>
<dbReference type="AlphaFoldDB" id="A0A7R8YNP1"/>
<sequence>MHEFMLNIDNKEILNEILHHSVDYLIGTLTKDVSLLDKFSHKYGFANPEEFESAIKIIANAYRLYCQEKLTDTELLGHFSHMSQDLQQSVVDVVTARKPEIMAFLVREHDSRDGRLLESFDWDIRFIMGNSSLASYRSQVATLVLNCIETDGQRRTIHFEVTQPQLENMIKELESCQQKLSAMKATENKNQEEAAKA</sequence>
<dbReference type="PROSITE" id="PS51269">
    <property type="entry name" value="COMM"/>
    <property type="match status" value="1"/>
</dbReference>
<accession>A0A7R8YNP1</accession>
<protein>
    <recommendedName>
        <fullName evidence="1">COMM domain-containing protein</fullName>
    </recommendedName>
</protein>
<dbReference type="OMA" id="FSHKYGF"/>
<dbReference type="InParanoid" id="A0A7R8YNP1"/>
<dbReference type="Pfam" id="PF07258">
    <property type="entry name" value="COMM_domain"/>
    <property type="match status" value="1"/>
</dbReference>
<dbReference type="Proteomes" id="UP000594454">
    <property type="component" value="Chromosome 1"/>
</dbReference>
<dbReference type="InterPro" id="IPR055184">
    <property type="entry name" value="COMMD8_HN"/>
</dbReference>
<evidence type="ECO:0000313" key="3">
    <source>
        <dbReference type="Proteomes" id="UP000594454"/>
    </source>
</evidence>
<organism evidence="2 3">
    <name type="scientific">Hermetia illucens</name>
    <name type="common">Black soldier fly</name>
    <dbReference type="NCBI Taxonomy" id="343691"/>
    <lineage>
        <taxon>Eukaryota</taxon>
        <taxon>Metazoa</taxon>
        <taxon>Ecdysozoa</taxon>
        <taxon>Arthropoda</taxon>
        <taxon>Hexapoda</taxon>
        <taxon>Insecta</taxon>
        <taxon>Pterygota</taxon>
        <taxon>Neoptera</taxon>
        <taxon>Endopterygota</taxon>
        <taxon>Diptera</taxon>
        <taxon>Brachycera</taxon>
        <taxon>Stratiomyomorpha</taxon>
        <taxon>Stratiomyidae</taxon>
        <taxon>Hermetiinae</taxon>
        <taxon>Hermetia</taxon>
    </lineage>
</organism>
<dbReference type="OrthoDB" id="64318at2759"/>
<reference evidence="2 3" key="1">
    <citation type="submission" date="2020-11" db="EMBL/GenBank/DDBJ databases">
        <authorList>
            <person name="Wallbank WR R."/>
            <person name="Pardo Diaz C."/>
            <person name="Kozak K."/>
            <person name="Martin S."/>
            <person name="Jiggins C."/>
            <person name="Moest M."/>
            <person name="Warren A I."/>
            <person name="Generalovic N T."/>
            <person name="Byers J.R.P. K."/>
            <person name="Montejo-Kovacevich G."/>
            <person name="Yen C E."/>
        </authorList>
    </citation>
    <scope>NUCLEOTIDE SEQUENCE [LARGE SCALE GENOMIC DNA]</scope>
</reference>
<evidence type="ECO:0000313" key="2">
    <source>
        <dbReference type="EMBL" id="CAD7079866.1"/>
    </source>
</evidence>
<keyword evidence="3" id="KW-1185">Reference proteome</keyword>
<dbReference type="EMBL" id="LR899009">
    <property type="protein sequence ID" value="CAD7079866.1"/>
    <property type="molecule type" value="Genomic_DNA"/>
</dbReference>
<evidence type="ECO:0000259" key="1">
    <source>
        <dbReference type="PROSITE" id="PS51269"/>
    </source>
</evidence>
<dbReference type="Pfam" id="PF22838">
    <property type="entry name" value="COMMD8_HN"/>
    <property type="match status" value="1"/>
</dbReference>